<proteinExistence type="predicted"/>
<dbReference type="AlphaFoldDB" id="A0A2N9W4J5"/>
<comment type="caution">
    <text evidence="2">The sequence shown here is derived from an EMBL/GenBank/DDBJ whole genome shotgun (WGS) entry which is preliminary data.</text>
</comment>
<feature type="compositionally biased region" description="Low complexity" evidence="1">
    <location>
        <begin position="46"/>
        <end position="64"/>
    </location>
</feature>
<dbReference type="Proteomes" id="UP000232163">
    <property type="component" value="Unassembled WGS sequence"/>
</dbReference>
<sequence>MFKLSRTNKLDWQKAEIMNYRHLVLCSIASLTLNLAPAFAQETKQPEQPKATEPAPTETPAPKESAASQTPPEYLDNRSTPETLILSYYNAINRGEYARAYSYYAPDNPPQPFPQFQAGYDTTASVEVQFGKAVGEGAAGSAFWSQPLAIKSEGKDGTVTVFNGCYRLKLANPAIQGVPYVPLSILDGTLEKSEKPFEESVPEGCEAP</sequence>
<feature type="region of interest" description="Disordered" evidence="1">
    <location>
        <begin position="42"/>
        <end position="78"/>
    </location>
</feature>
<feature type="compositionally biased region" description="Polar residues" evidence="1">
    <location>
        <begin position="66"/>
        <end position="78"/>
    </location>
</feature>
<gene>
    <name evidence="2" type="ORF">B5P45_02355</name>
</gene>
<name>A0A2N9W4J5_9HYPH</name>
<evidence type="ECO:0000313" key="3">
    <source>
        <dbReference type="Proteomes" id="UP000232163"/>
    </source>
</evidence>
<accession>A0A2N9W4J5</accession>
<keyword evidence="3" id="KW-1185">Reference proteome</keyword>
<evidence type="ECO:0000256" key="1">
    <source>
        <dbReference type="SAM" id="MobiDB-lite"/>
    </source>
</evidence>
<dbReference type="EMBL" id="MZMT01000003">
    <property type="protein sequence ID" value="PIO46663.1"/>
    <property type="molecule type" value="Genomic_DNA"/>
</dbReference>
<reference evidence="2 3" key="1">
    <citation type="journal article" date="2017" name="Int J Environ Stud">
        <title>Does the Miocene-Pliocene relict legume Oxytropis triphylla form nitrogen-fixing nodules with a combination of bacterial strains?</title>
        <authorList>
            <person name="Safronova V."/>
            <person name="Belimov A."/>
            <person name="Sazanova A."/>
            <person name="Kuznetsova I."/>
            <person name="Popova J."/>
            <person name="Andronov E."/>
            <person name="Verkhozina A."/>
            <person name="Tikhonovich I."/>
        </authorList>
    </citation>
    <scope>NUCLEOTIDE SEQUENCE [LARGE SCALE GENOMIC DNA]</scope>
    <source>
        <strain evidence="2 3">Tri-38</strain>
    </source>
</reference>
<organism evidence="2 3">
    <name type="scientific">Phyllobacterium zundukense</name>
    <dbReference type="NCBI Taxonomy" id="1867719"/>
    <lineage>
        <taxon>Bacteria</taxon>
        <taxon>Pseudomonadati</taxon>
        <taxon>Pseudomonadota</taxon>
        <taxon>Alphaproteobacteria</taxon>
        <taxon>Hyphomicrobiales</taxon>
        <taxon>Phyllobacteriaceae</taxon>
        <taxon>Phyllobacterium</taxon>
    </lineage>
</organism>
<protein>
    <submittedName>
        <fullName evidence="2">Uncharacterized protein</fullName>
    </submittedName>
</protein>
<evidence type="ECO:0000313" key="2">
    <source>
        <dbReference type="EMBL" id="PIO46663.1"/>
    </source>
</evidence>